<dbReference type="RefSeq" id="WP_048309025.1">
    <property type="nucleotide sequence ID" value="NZ_CP119526.1"/>
</dbReference>
<keyword evidence="2 6" id="KW-0812">Transmembrane</keyword>
<evidence type="ECO:0000256" key="1">
    <source>
        <dbReference type="ARBA" id="ARBA00004141"/>
    </source>
</evidence>
<evidence type="ECO:0000313" key="8">
    <source>
        <dbReference type="Proteomes" id="UP000035996"/>
    </source>
</evidence>
<dbReference type="PANTHER" id="PTHR30474:SF1">
    <property type="entry name" value="PEPTIDOGLYCAN GLYCOSYLTRANSFERASE MRDB"/>
    <property type="match status" value="1"/>
</dbReference>
<comment type="caution">
    <text evidence="7">The sequence shown here is derived from an EMBL/GenBank/DDBJ whole genome shotgun (WGS) entry which is preliminary data.</text>
</comment>
<dbReference type="Pfam" id="PF01098">
    <property type="entry name" value="FTSW_RODA_SPOVE"/>
    <property type="match status" value="1"/>
</dbReference>
<evidence type="ECO:0000256" key="2">
    <source>
        <dbReference type="ARBA" id="ARBA00022692"/>
    </source>
</evidence>
<keyword evidence="8" id="KW-1185">Reference proteome</keyword>
<name>A0A0J6CNX9_9BACL</name>
<dbReference type="Proteomes" id="UP000035996">
    <property type="component" value="Unassembled WGS sequence"/>
</dbReference>
<dbReference type="OrthoDB" id="2192428at2"/>
<dbReference type="PATRIC" id="fig|157733.3.peg.2400"/>
<dbReference type="GO" id="GO:0051301">
    <property type="term" value="P:cell division"/>
    <property type="evidence" value="ECO:0007669"/>
    <property type="project" value="InterPro"/>
</dbReference>
<dbReference type="STRING" id="157733.AB986_00985"/>
<dbReference type="NCBIfam" id="NF038403">
    <property type="entry name" value="perm_prefix_1"/>
    <property type="match status" value="1"/>
</dbReference>
<feature type="transmembrane region" description="Helical" evidence="6">
    <location>
        <begin position="389"/>
        <end position="411"/>
    </location>
</feature>
<sequence>MSDKKYDFLDQVKEQIKAIEAKEKISHELNHHINSEKKRLVLTGIEKEEAERIAIKQMGGPVQLGQRLNKLHRPKTDWWLISLLIVTIGLSFLPLMFWNIDLNFYFERKIIASVISVVIITGLMFFDYRKFYKWRWSFYFIGLLVLALLVLFPTTYTNGVPVLRVGPFVIDSTQTLLLFYVGFSALIISSKVSYWKFLLLCSVPIFFFLVVLDPNSIFVFSAMAIALLWFSDVSKKRILLLAVSSLAVIFSAGYLLWGNLDDYQKDRILGYFNPTEYANSSGYMYLQAKELLKAAGWFGQRGEQVFIPTGHTDFVFLSLTYHFGWILGIILFLVLAMLMTRMIYVTFKINDSFGKMLVVGGLSLFSVQFLYSIAMTLGLLPIIGISLPFISYGLTPTIMNSIVFGIVLSVYRRKNIVFKQSITN</sequence>
<evidence type="ECO:0000256" key="4">
    <source>
        <dbReference type="ARBA" id="ARBA00022989"/>
    </source>
</evidence>
<feature type="transmembrane region" description="Helical" evidence="6">
    <location>
        <begin position="217"/>
        <end position="233"/>
    </location>
</feature>
<evidence type="ECO:0000256" key="6">
    <source>
        <dbReference type="SAM" id="Phobius"/>
    </source>
</evidence>
<protein>
    <recommendedName>
        <fullName evidence="9">Cell division protein FtsW</fullName>
    </recommendedName>
</protein>
<proteinExistence type="predicted"/>
<keyword evidence="3" id="KW-0133">Cell shape</keyword>
<reference evidence="7" key="1">
    <citation type="submission" date="2015-06" db="EMBL/GenBank/DDBJ databases">
        <authorList>
            <person name="Liu B."/>
            <person name="Wang J."/>
            <person name="Zhu Y."/>
            <person name="Liu G."/>
            <person name="Chen Q."/>
            <person name="Zheng C."/>
            <person name="Che J."/>
            <person name="Ge C."/>
            <person name="Shi H."/>
            <person name="Pan Z."/>
            <person name="Liu X."/>
        </authorList>
    </citation>
    <scope>NUCLEOTIDE SEQUENCE [LARGE SCALE GENOMIC DNA]</scope>
    <source>
        <strain evidence="7">DSM 16346</strain>
    </source>
</reference>
<dbReference type="AlphaFoldDB" id="A0A0J6CNX9"/>
<feature type="transmembrane region" description="Helical" evidence="6">
    <location>
        <begin position="323"/>
        <end position="344"/>
    </location>
</feature>
<evidence type="ECO:0000256" key="3">
    <source>
        <dbReference type="ARBA" id="ARBA00022960"/>
    </source>
</evidence>
<feature type="transmembrane region" description="Helical" evidence="6">
    <location>
        <begin position="238"/>
        <end position="257"/>
    </location>
</feature>
<keyword evidence="4 6" id="KW-1133">Transmembrane helix</keyword>
<evidence type="ECO:0000256" key="5">
    <source>
        <dbReference type="ARBA" id="ARBA00023136"/>
    </source>
</evidence>
<dbReference type="GO" id="GO:0005886">
    <property type="term" value="C:plasma membrane"/>
    <property type="evidence" value="ECO:0007669"/>
    <property type="project" value="TreeGrafter"/>
</dbReference>
<keyword evidence="5 6" id="KW-0472">Membrane</keyword>
<accession>A0A0J6CNX9</accession>
<evidence type="ECO:0008006" key="9">
    <source>
        <dbReference type="Google" id="ProtNLM"/>
    </source>
</evidence>
<dbReference type="GO" id="GO:0008360">
    <property type="term" value="P:regulation of cell shape"/>
    <property type="evidence" value="ECO:0007669"/>
    <property type="project" value="UniProtKB-KW"/>
</dbReference>
<organism evidence="7 8">
    <name type="scientific">Guptibacillus hwajinpoensis</name>
    <dbReference type="NCBI Taxonomy" id="208199"/>
    <lineage>
        <taxon>Bacteria</taxon>
        <taxon>Bacillati</taxon>
        <taxon>Bacillota</taxon>
        <taxon>Bacilli</taxon>
        <taxon>Bacillales</taxon>
        <taxon>Guptibacillaceae</taxon>
        <taxon>Guptibacillus</taxon>
    </lineage>
</organism>
<feature type="transmembrane region" description="Helical" evidence="6">
    <location>
        <begin position="78"/>
        <end position="98"/>
    </location>
</feature>
<feature type="transmembrane region" description="Helical" evidence="6">
    <location>
        <begin position="110"/>
        <end position="126"/>
    </location>
</feature>
<feature type="transmembrane region" description="Helical" evidence="6">
    <location>
        <begin position="138"/>
        <end position="156"/>
    </location>
</feature>
<dbReference type="PANTHER" id="PTHR30474">
    <property type="entry name" value="CELL CYCLE PROTEIN"/>
    <property type="match status" value="1"/>
</dbReference>
<dbReference type="InterPro" id="IPR047928">
    <property type="entry name" value="Perm_prefix_1"/>
</dbReference>
<dbReference type="GO" id="GO:0032153">
    <property type="term" value="C:cell division site"/>
    <property type="evidence" value="ECO:0007669"/>
    <property type="project" value="TreeGrafter"/>
</dbReference>
<feature type="transmembrane region" description="Helical" evidence="6">
    <location>
        <begin position="356"/>
        <end position="383"/>
    </location>
</feature>
<evidence type="ECO:0000313" key="7">
    <source>
        <dbReference type="EMBL" id="KMM37941.1"/>
    </source>
</evidence>
<feature type="transmembrane region" description="Helical" evidence="6">
    <location>
        <begin position="168"/>
        <end position="187"/>
    </location>
</feature>
<dbReference type="EMBL" id="LELK01000001">
    <property type="protein sequence ID" value="KMM37941.1"/>
    <property type="molecule type" value="Genomic_DNA"/>
</dbReference>
<dbReference type="InterPro" id="IPR001182">
    <property type="entry name" value="FtsW/RodA"/>
</dbReference>
<dbReference type="GO" id="GO:0015648">
    <property type="term" value="F:lipid-linked peptidoglycan transporter activity"/>
    <property type="evidence" value="ECO:0007669"/>
    <property type="project" value="TreeGrafter"/>
</dbReference>
<comment type="subcellular location">
    <subcellularLocation>
        <location evidence="1">Membrane</location>
        <topology evidence="1">Multi-pass membrane protein</topology>
    </subcellularLocation>
</comment>
<feature type="transmembrane region" description="Helical" evidence="6">
    <location>
        <begin position="194"/>
        <end position="211"/>
    </location>
</feature>
<gene>
    <name evidence="7" type="ORF">AB986_00985</name>
</gene>